<dbReference type="InterPro" id="IPR041242">
    <property type="entry name" value="HNHc_6"/>
</dbReference>
<dbReference type="RefSeq" id="WP_126823085.1">
    <property type="nucleotide sequence ID" value="NZ_JBHLWU010000001.1"/>
</dbReference>
<evidence type="ECO:0008006" key="3">
    <source>
        <dbReference type="Google" id="ProtNLM"/>
    </source>
</evidence>
<dbReference type="EMBL" id="NGJZ01000001">
    <property type="protein sequence ID" value="RSU08465.1"/>
    <property type="molecule type" value="Genomic_DNA"/>
</dbReference>
<gene>
    <name evidence="1" type="ORF">CBF30_04290</name>
</gene>
<protein>
    <recommendedName>
        <fullName evidence="3">Phage protein</fullName>
    </recommendedName>
</protein>
<evidence type="ECO:0000313" key="1">
    <source>
        <dbReference type="EMBL" id="RSU08465.1"/>
    </source>
</evidence>
<name>A0A430AK52_9ENTE</name>
<accession>A0A430AK52</accession>
<dbReference type="AlphaFoldDB" id="A0A430AK52"/>
<proteinExistence type="predicted"/>
<organism evidence="1 2">
    <name type="scientific">Vagococcus entomophilus</name>
    <dbReference type="NCBI Taxonomy" id="1160095"/>
    <lineage>
        <taxon>Bacteria</taxon>
        <taxon>Bacillati</taxon>
        <taxon>Bacillota</taxon>
        <taxon>Bacilli</taxon>
        <taxon>Lactobacillales</taxon>
        <taxon>Enterococcaceae</taxon>
        <taxon>Vagococcus</taxon>
    </lineage>
</organism>
<dbReference type="Pfam" id="PF16784">
    <property type="entry name" value="HNHc_6"/>
    <property type="match status" value="1"/>
</dbReference>
<dbReference type="Proteomes" id="UP000288669">
    <property type="component" value="Unassembled WGS sequence"/>
</dbReference>
<keyword evidence="2" id="KW-1185">Reference proteome</keyword>
<evidence type="ECO:0000313" key="2">
    <source>
        <dbReference type="Proteomes" id="UP000288669"/>
    </source>
</evidence>
<comment type="caution">
    <text evidence="1">The sequence shown here is derived from an EMBL/GenBank/DDBJ whole genome shotgun (WGS) entry which is preliminary data.</text>
</comment>
<sequence>MKINAELIGINNNIIKLKANDLINFEHLRLIENNEKLVVDVTVHDNRGITGEQNKLSHALIGDISKFSGDEPEHIESVLKYYYKAKTGNKFSHSEATKEDANNFINFLIDFVLKNDVPLPKRYTYLTQNNYFFYACLKNRKCCICGCHADIAHVESVGSGRNRKQIDHTKHHFMSLCRKHHQEQHSIGINYFISKYKILTVKLTYQDVIDLKLMTKKQVEEIKSND</sequence>
<reference evidence="1 2" key="1">
    <citation type="submission" date="2017-05" db="EMBL/GenBank/DDBJ databases">
        <title>Vagococcus spp. assemblies.</title>
        <authorList>
            <person name="Gulvik C.A."/>
        </authorList>
    </citation>
    <scope>NUCLEOTIDE SEQUENCE [LARGE SCALE GENOMIC DNA]</scope>
    <source>
        <strain evidence="1 2">DSM 24756</strain>
    </source>
</reference>
<dbReference type="OrthoDB" id="1665841at2"/>